<accession>A0A1A8ZA38</accession>
<feature type="compositionally biased region" description="Basic and acidic residues" evidence="1">
    <location>
        <begin position="135"/>
        <end position="152"/>
    </location>
</feature>
<evidence type="ECO:0000256" key="2">
    <source>
        <dbReference type="SAM" id="SignalP"/>
    </source>
</evidence>
<proteinExistence type="predicted"/>
<feature type="compositionally biased region" description="Acidic residues" evidence="1">
    <location>
        <begin position="83"/>
        <end position="104"/>
    </location>
</feature>
<organism evidence="4 5">
    <name type="scientific">Plasmodium ovale wallikeri</name>
    <dbReference type="NCBI Taxonomy" id="864142"/>
    <lineage>
        <taxon>Eukaryota</taxon>
        <taxon>Sar</taxon>
        <taxon>Alveolata</taxon>
        <taxon>Apicomplexa</taxon>
        <taxon>Aconoidasida</taxon>
        <taxon>Haemosporida</taxon>
        <taxon>Plasmodiidae</taxon>
        <taxon>Plasmodium</taxon>
        <taxon>Plasmodium (Plasmodium)</taxon>
    </lineage>
</organism>
<keyword evidence="2" id="KW-0732">Signal</keyword>
<dbReference type="AlphaFoldDB" id="A0A1A8ZA38"/>
<feature type="region of interest" description="Disordered" evidence="1">
    <location>
        <begin position="131"/>
        <end position="293"/>
    </location>
</feature>
<protein>
    <submittedName>
        <fullName evidence="4">Merozoite surface protein 7 (MSP7), putative</fullName>
    </submittedName>
</protein>
<feature type="compositionally biased region" description="Polar residues" evidence="1">
    <location>
        <begin position="183"/>
        <end position="205"/>
    </location>
</feature>
<feature type="compositionally biased region" description="Basic and acidic residues" evidence="1">
    <location>
        <begin position="170"/>
        <end position="181"/>
    </location>
</feature>
<dbReference type="InterPro" id="IPR024781">
    <property type="entry name" value="MSP_C"/>
</dbReference>
<dbReference type="EMBL" id="FLRD01000115">
    <property type="protein sequence ID" value="SBT40729.1"/>
    <property type="molecule type" value="Genomic_DNA"/>
</dbReference>
<feature type="compositionally biased region" description="Polar residues" evidence="1">
    <location>
        <begin position="280"/>
        <end position="293"/>
    </location>
</feature>
<feature type="domain" description="Merozoite surface protein C-terminal" evidence="3">
    <location>
        <begin position="303"/>
        <end position="425"/>
    </location>
</feature>
<keyword evidence="5" id="KW-1185">Reference proteome</keyword>
<name>A0A1A8ZA38_PLAOA</name>
<feature type="region of interest" description="Disordered" evidence="1">
    <location>
        <begin position="79"/>
        <end position="113"/>
    </location>
</feature>
<evidence type="ECO:0000256" key="1">
    <source>
        <dbReference type="SAM" id="MobiDB-lite"/>
    </source>
</evidence>
<sequence length="431" mass="47292">MVKKVTLFSPFLFLLLLHQAASKRKITTVGQGGNYNENVFNMLSQKLGNVYNAGPNSANEAVDKKYKLIKKEMEELQKHEKENAEDDFEQNFMTETDETDETDETSGKKKTIFGVDEDDLDSYDEEFFGQGKKIIKGDETGSEKGAKDRDQTDSTGDSTPAQVKAAAAKTSEEGGVSHEGHVVNNQVERSSPDSTSTDLIKSPNSIVGPDKPNGLEILVNPVPHVNPEPNSPSEEKADVDPVVPLQSEGKVPTSVDPDREKAVPPKATALAQPAEGAPVVSNNSAMGQQTTAKGTSKVTVPEVKYLKNLYDDILGESNQDSAVNALKRHSNYNDIKKEHALPMSSKEYTMVKKLFGDCFKKGSDDNANATPVINVFAKVLDDKGFREEFENVVNGIYGFAKRNSYLNEERWTGENANNVFFKNVVSMLNTL</sequence>
<evidence type="ECO:0000313" key="5">
    <source>
        <dbReference type="Proteomes" id="UP000078555"/>
    </source>
</evidence>
<evidence type="ECO:0000259" key="3">
    <source>
        <dbReference type="Pfam" id="PF12948"/>
    </source>
</evidence>
<reference evidence="5" key="1">
    <citation type="submission" date="2016-05" db="EMBL/GenBank/DDBJ databases">
        <authorList>
            <person name="Naeem Raeece"/>
        </authorList>
    </citation>
    <scope>NUCLEOTIDE SEQUENCE [LARGE SCALE GENOMIC DNA]</scope>
</reference>
<keyword evidence="4" id="KW-0477">Merozoite</keyword>
<feature type="signal peptide" evidence="2">
    <location>
        <begin position="1"/>
        <end position="22"/>
    </location>
</feature>
<dbReference type="Pfam" id="PF12948">
    <property type="entry name" value="MSP7_C"/>
    <property type="match status" value="1"/>
</dbReference>
<dbReference type="Proteomes" id="UP000078555">
    <property type="component" value="Unassembled WGS sequence"/>
</dbReference>
<feature type="chain" id="PRO_5008382533" evidence="2">
    <location>
        <begin position="23"/>
        <end position="431"/>
    </location>
</feature>
<gene>
    <name evidence="4" type="ORF">POVWA1_042680</name>
</gene>
<evidence type="ECO:0000313" key="4">
    <source>
        <dbReference type="EMBL" id="SBT40729.1"/>
    </source>
</evidence>